<evidence type="ECO:0000313" key="2">
    <source>
        <dbReference type="Proteomes" id="UP000215355"/>
    </source>
</evidence>
<evidence type="ECO:0000313" key="1">
    <source>
        <dbReference type="EMBL" id="SNV55024.1"/>
    </source>
</evidence>
<dbReference type="AlphaFoldDB" id="A0AAJ4XDY0"/>
<proteinExistence type="predicted"/>
<dbReference type="EMBL" id="LT906468">
    <property type="protein sequence ID" value="SNV55024.1"/>
    <property type="molecule type" value="Genomic_DNA"/>
</dbReference>
<gene>
    <name evidence="1" type="ORF">SAMEA4412673_03153</name>
</gene>
<sequence>MVSDAFLWYPKYCYPLGMESEKNTNKKRDVVKTPLQYFIIKA</sequence>
<reference evidence="1 2" key="1">
    <citation type="submission" date="2017-06" db="EMBL/GenBank/DDBJ databases">
        <authorList>
            <consortium name="Pathogen Informatics"/>
        </authorList>
    </citation>
    <scope>NUCLEOTIDE SEQUENCE [LARGE SCALE GENOMIC DNA]</scope>
    <source>
        <strain evidence="1 2">NCTC12149</strain>
    </source>
</reference>
<protein>
    <submittedName>
        <fullName evidence="1">Uncharacterized protein</fullName>
    </submittedName>
</protein>
<accession>A0AAJ4XDY0</accession>
<name>A0AAJ4XDY0_9SPHI</name>
<dbReference type="KEGG" id="smiz:4412673_03153"/>
<organism evidence="1 2">
    <name type="scientific">Sphingobacterium mizutaii</name>
    <dbReference type="NCBI Taxonomy" id="1010"/>
    <lineage>
        <taxon>Bacteria</taxon>
        <taxon>Pseudomonadati</taxon>
        <taxon>Bacteroidota</taxon>
        <taxon>Sphingobacteriia</taxon>
        <taxon>Sphingobacteriales</taxon>
        <taxon>Sphingobacteriaceae</taxon>
        <taxon>Sphingobacterium</taxon>
    </lineage>
</organism>
<dbReference type="Proteomes" id="UP000215355">
    <property type="component" value="Chromosome 1"/>
</dbReference>